<accession>W4K039</accession>
<dbReference type="InParanoid" id="W4K039"/>
<dbReference type="AlphaFoldDB" id="W4K039"/>
<dbReference type="Proteomes" id="UP000030671">
    <property type="component" value="Unassembled WGS sequence"/>
</dbReference>
<dbReference type="RefSeq" id="XP_009549444.1">
    <property type="nucleotide sequence ID" value="XM_009551149.1"/>
</dbReference>
<gene>
    <name evidence="1" type="ORF">HETIRDRAFT_104475</name>
</gene>
<protein>
    <submittedName>
        <fullName evidence="1">Uncharacterized protein</fullName>
    </submittedName>
</protein>
<reference evidence="1 2" key="1">
    <citation type="journal article" date="2012" name="New Phytol.">
        <title>Insight into trade-off between wood decay and parasitism from the genome of a fungal forest pathogen.</title>
        <authorList>
            <person name="Olson A."/>
            <person name="Aerts A."/>
            <person name="Asiegbu F."/>
            <person name="Belbahri L."/>
            <person name="Bouzid O."/>
            <person name="Broberg A."/>
            <person name="Canback B."/>
            <person name="Coutinho P.M."/>
            <person name="Cullen D."/>
            <person name="Dalman K."/>
            <person name="Deflorio G."/>
            <person name="van Diepen L.T."/>
            <person name="Dunand C."/>
            <person name="Duplessis S."/>
            <person name="Durling M."/>
            <person name="Gonthier P."/>
            <person name="Grimwood J."/>
            <person name="Fossdal C.G."/>
            <person name="Hansson D."/>
            <person name="Henrissat B."/>
            <person name="Hietala A."/>
            <person name="Himmelstrand K."/>
            <person name="Hoffmeister D."/>
            <person name="Hogberg N."/>
            <person name="James T.Y."/>
            <person name="Karlsson M."/>
            <person name="Kohler A."/>
            <person name="Kues U."/>
            <person name="Lee Y.H."/>
            <person name="Lin Y.C."/>
            <person name="Lind M."/>
            <person name="Lindquist E."/>
            <person name="Lombard V."/>
            <person name="Lucas S."/>
            <person name="Lunden K."/>
            <person name="Morin E."/>
            <person name="Murat C."/>
            <person name="Park J."/>
            <person name="Raffaello T."/>
            <person name="Rouze P."/>
            <person name="Salamov A."/>
            <person name="Schmutz J."/>
            <person name="Solheim H."/>
            <person name="Stahlberg J."/>
            <person name="Velez H."/>
            <person name="de Vries R.P."/>
            <person name="Wiebenga A."/>
            <person name="Woodward S."/>
            <person name="Yakovlev I."/>
            <person name="Garbelotto M."/>
            <person name="Martin F."/>
            <person name="Grigoriev I.V."/>
            <person name="Stenlid J."/>
        </authorList>
    </citation>
    <scope>NUCLEOTIDE SEQUENCE [LARGE SCALE GENOMIC DNA]</scope>
    <source>
        <strain evidence="1 2">TC 32-1</strain>
    </source>
</reference>
<name>W4K039_HETIT</name>
<dbReference type="EMBL" id="KI925461">
    <property type="protein sequence ID" value="ETW79188.1"/>
    <property type="molecule type" value="Genomic_DNA"/>
</dbReference>
<sequence length="60" mass="6364">MVEIDIQALLGTEKGARHGVQTAQLKAHPSSQTDEGLVHGVETVANDRIFVERGGKGVVL</sequence>
<keyword evidence="2" id="KW-1185">Reference proteome</keyword>
<proteinExistence type="predicted"/>
<dbReference type="KEGG" id="hir:HETIRDRAFT_104475"/>
<evidence type="ECO:0000313" key="1">
    <source>
        <dbReference type="EMBL" id="ETW79188.1"/>
    </source>
</evidence>
<organism evidence="1 2">
    <name type="scientific">Heterobasidion irregulare (strain TC 32-1)</name>
    <dbReference type="NCBI Taxonomy" id="747525"/>
    <lineage>
        <taxon>Eukaryota</taxon>
        <taxon>Fungi</taxon>
        <taxon>Dikarya</taxon>
        <taxon>Basidiomycota</taxon>
        <taxon>Agaricomycotina</taxon>
        <taxon>Agaricomycetes</taxon>
        <taxon>Russulales</taxon>
        <taxon>Bondarzewiaceae</taxon>
        <taxon>Heterobasidion</taxon>
        <taxon>Heterobasidion annosum species complex</taxon>
    </lineage>
</organism>
<dbReference type="HOGENOM" id="CLU_2942035_0_0_1"/>
<dbReference type="GeneID" id="20666004"/>
<evidence type="ECO:0000313" key="2">
    <source>
        <dbReference type="Proteomes" id="UP000030671"/>
    </source>
</evidence>